<accession>A0A9N9CVR5</accession>
<comment type="caution">
    <text evidence="2">The sequence shown here is derived from an EMBL/GenBank/DDBJ whole genome shotgun (WGS) entry which is preliminary data.</text>
</comment>
<feature type="signal peptide" evidence="1">
    <location>
        <begin position="1"/>
        <end position="20"/>
    </location>
</feature>
<proteinExistence type="predicted"/>
<keyword evidence="3" id="KW-1185">Reference proteome</keyword>
<dbReference type="Proteomes" id="UP000789572">
    <property type="component" value="Unassembled WGS sequence"/>
</dbReference>
<evidence type="ECO:0000313" key="2">
    <source>
        <dbReference type="EMBL" id="CAG8617972.1"/>
    </source>
</evidence>
<sequence length="43" mass="4745">MGRLLIAEQWLFELTASILCISSVAEVTESGEVYESEVVSEPE</sequence>
<protein>
    <submittedName>
        <fullName evidence="2">4158_t:CDS:1</fullName>
    </submittedName>
</protein>
<name>A0A9N9CVR5_9GLOM</name>
<keyword evidence="1" id="KW-0732">Signal</keyword>
<reference evidence="2" key="1">
    <citation type="submission" date="2021-06" db="EMBL/GenBank/DDBJ databases">
        <authorList>
            <person name="Kallberg Y."/>
            <person name="Tangrot J."/>
            <person name="Rosling A."/>
        </authorList>
    </citation>
    <scope>NUCLEOTIDE SEQUENCE</scope>
    <source>
        <strain evidence="2">IA702</strain>
    </source>
</reference>
<organism evidence="2 3">
    <name type="scientific">Paraglomus occultum</name>
    <dbReference type="NCBI Taxonomy" id="144539"/>
    <lineage>
        <taxon>Eukaryota</taxon>
        <taxon>Fungi</taxon>
        <taxon>Fungi incertae sedis</taxon>
        <taxon>Mucoromycota</taxon>
        <taxon>Glomeromycotina</taxon>
        <taxon>Glomeromycetes</taxon>
        <taxon>Paraglomerales</taxon>
        <taxon>Paraglomeraceae</taxon>
        <taxon>Paraglomus</taxon>
    </lineage>
</organism>
<gene>
    <name evidence="2" type="ORF">POCULU_LOCUS8279</name>
</gene>
<dbReference type="AlphaFoldDB" id="A0A9N9CVR5"/>
<evidence type="ECO:0000256" key="1">
    <source>
        <dbReference type="SAM" id="SignalP"/>
    </source>
</evidence>
<evidence type="ECO:0000313" key="3">
    <source>
        <dbReference type="Proteomes" id="UP000789572"/>
    </source>
</evidence>
<feature type="non-terminal residue" evidence="2">
    <location>
        <position position="43"/>
    </location>
</feature>
<dbReference type="EMBL" id="CAJVPJ010002302">
    <property type="protein sequence ID" value="CAG8617972.1"/>
    <property type="molecule type" value="Genomic_DNA"/>
</dbReference>
<feature type="chain" id="PRO_5040309527" evidence="1">
    <location>
        <begin position="21"/>
        <end position="43"/>
    </location>
</feature>